<dbReference type="InterPro" id="IPR045375">
    <property type="entry name" value="Put_radical_SAM-like_N"/>
</dbReference>
<protein>
    <recommendedName>
        <fullName evidence="4">PDZ domain-containing protein</fullName>
    </recommendedName>
</protein>
<dbReference type="AlphaFoldDB" id="A0A383ETH1"/>
<dbReference type="Gene3D" id="2.30.42.10">
    <property type="match status" value="1"/>
</dbReference>
<reference evidence="3" key="1">
    <citation type="submission" date="2018-05" db="EMBL/GenBank/DDBJ databases">
        <authorList>
            <person name="Lanie J.A."/>
            <person name="Ng W.-L."/>
            <person name="Kazmierczak K.M."/>
            <person name="Andrzejewski T.M."/>
            <person name="Davidsen T.M."/>
            <person name="Wayne K.J."/>
            <person name="Tettelin H."/>
            <person name="Glass J.I."/>
            <person name="Rusch D."/>
            <person name="Podicherti R."/>
            <person name="Tsui H.-C.T."/>
            <person name="Winkler M.E."/>
        </authorList>
    </citation>
    <scope>NUCLEOTIDE SEQUENCE</scope>
</reference>
<feature type="non-terminal residue" evidence="3">
    <location>
        <position position="1"/>
    </location>
</feature>
<proteinExistence type="predicted"/>
<dbReference type="InterPro" id="IPR013785">
    <property type="entry name" value="Aldolase_TIM"/>
</dbReference>
<accession>A0A383ETH1</accession>
<evidence type="ECO:0008006" key="4">
    <source>
        <dbReference type="Google" id="ProtNLM"/>
    </source>
</evidence>
<evidence type="ECO:0000259" key="1">
    <source>
        <dbReference type="Pfam" id="PF17820"/>
    </source>
</evidence>
<evidence type="ECO:0000313" key="3">
    <source>
        <dbReference type="EMBL" id="SVE60147.1"/>
    </source>
</evidence>
<organism evidence="3">
    <name type="scientific">marine metagenome</name>
    <dbReference type="NCBI Taxonomy" id="408172"/>
    <lineage>
        <taxon>unclassified sequences</taxon>
        <taxon>metagenomes</taxon>
        <taxon>ecological metagenomes</taxon>
    </lineage>
</organism>
<feature type="domain" description="PDZ" evidence="1">
    <location>
        <begin position="13"/>
        <end position="55"/>
    </location>
</feature>
<dbReference type="Pfam" id="PF17820">
    <property type="entry name" value="PDZ_6"/>
    <property type="match status" value="1"/>
</dbReference>
<gene>
    <name evidence="3" type="ORF">METZ01_LOCUS513001</name>
</gene>
<feature type="non-terminal residue" evidence="3">
    <location>
        <position position="229"/>
    </location>
</feature>
<dbReference type="InterPro" id="IPR058240">
    <property type="entry name" value="rSAM_sf"/>
</dbReference>
<dbReference type="SUPFAM" id="SSF102114">
    <property type="entry name" value="Radical SAM enzymes"/>
    <property type="match status" value="1"/>
</dbReference>
<dbReference type="SUPFAM" id="SSF50156">
    <property type="entry name" value="PDZ domain-like"/>
    <property type="match status" value="1"/>
</dbReference>
<dbReference type="EMBL" id="UINC01228720">
    <property type="protein sequence ID" value="SVE60147.1"/>
    <property type="molecule type" value="Genomic_DNA"/>
</dbReference>
<evidence type="ECO:0000259" key="2">
    <source>
        <dbReference type="Pfam" id="PF19238"/>
    </source>
</evidence>
<name>A0A383ETH1_9ZZZZ</name>
<dbReference type="InterPro" id="IPR036034">
    <property type="entry name" value="PDZ_sf"/>
</dbReference>
<sequence length="229" mass="25327">LSHYFQVSAVVRIAEIEAGSIADELSLEIGTRIVRINGEPVRDGIDLAFLLADTDLELETVSPDGEQVLYEIEREPGDPVGIVPAPDTIRECANKCVFCFIDGNPQGARPTLWLRDDDFRLSFTYGSYVTLTNLGPEGLQRLIDQRISPLYVSVHATEPEVRERLLVNQRAGLIMSQLNDLIEGGLEVYTQIVLCPEWNDGAHLDRTIEDLWGLGPSIRSLSVVPVGLT</sequence>
<dbReference type="Gene3D" id="3.20.20.70">
    <property type="entry name" value="Aldolase class I"/>
    <property type="match status" value="1"/>
</dbReference>
<dbReference type="InterPro" id="IPR041489">
    <property type="entry name" value="PDZ_6"/>
</dbReference>
<feature type="domain" description="Putative radical SAM N-terminal" evidence="2">
    <location>
        <begin position="86"/>
        <end position="221"/>
    </location>
</feature>
<dbReference type="Pfam" id="PF19238">
    <property type="entry name" value="Radical_SAM_2"/>
    <property type="match status" value="1"/>
</dbReference>